<organism evidence="6 8">
    <name type="scientific">Bradyrhizobium guangzhouense</name>
    <dbReference type="NCBI Taxonomy" id="1325095"/>
    <lineage>
        <taxon>Bacteria</taxon>
        <taxon>Pseudomonadati</taxon>
        <taxon>Pseudomonadota</taxon>
        <taxon>Alphaproteobacteria</taxon>
        <taxon>Hyphomicrobiales</taxon>
        <taxon>Nitrobacteraceae</taxon>
        <taxon>Bradyrhizobium</taxon>
    </lineage>
</organism>
<evidence type="ECO:0000313" key="9">
    <source>
        <dbReference type="Proteomes" id="UP000290401"/>
    </source>
</evidence>
<dbReference type="PROSITE" id="PS50887">
    <property type="entry name" value="GGDEF"/>
    <property type="match status" value="1"/>
</dbReference>
<dbReference type="GO" id="GO:0043709">
    <property type="term" value="P:cell adhesion involved in single-species biofilm formation"/>
    <property type="evidence" value="ECO:0007669"/>
    <property type="project" value="TreeGrafter"/>
</dbReference>
<evidence type="ECO:0000259" key="3">
    <source>
        <dbReference type="PROSITE" id="PS50112"/>
    </source>
</evidence>
<dbReference type="GO" id="GO:0005886">
    <property type="term" value="C:plasma membrane"/>
    <property type="evidence" value="ECO:0007669"/>
    <property type="project" value="TreeGrafter"/>
</dbReference>
<reference evidence="7 9" key="2">
    <citation type="submission" date="2018-10" db="EMBL/GenBank/DDBJ databases">
        <title>Bradyrhizobium sp. nov., effective nodules isolated from peanut in China.</title>
        <authorList>
            <person name="Li Y."/>
        </authorList>
    </citation>
    <scope>NUCLEOTIDE SEQUENCE [LARGE SCALE GENOMIC DNA]</scope>
    <source>
        <strain evidence="7 9">CCBAU 53426</strain>
    </source>
</reference>
<proteinExistence type="predicted"/>
<comment type="catalytic activity">
    <reaction evidence="2">
        <text>2 GTP = 3',3'-c-di-GMP + 2 diphosphate</text>
        <dbReference type="Rhea" id="RHEA:24898"/>
        <dbReference type="ChEBI" id="CHEBI:33019"/>
        <dbReference type="ChEBI" id="CHEBI:37565"/>
        <dbReference type="ChEBI" id="CHEBI:58805"/>
        <dbReference type="EC" id="2.7.7.65"/>
    </reaction>
</comment>
<dbReference type="Pfam" id="PF00989">
    <property type="entry name" value="PAS"/>
    <property type="match status" value="1"/>
</dbReference>
<dbReference type="InterPro" id="IPR029787">
    <property type="entry name" value="Nucleotide_cyclase"/>
</dbReference>
<dbReference type="SMART" id="SM00267">
    <property type="entry name" value="GGDEF"/>
    <property type="match status" value="1"/>
</dbReference>
<dbReference type="KEGG" id="bgz:XH91_33945"/>
<dbReference type="PROSITE" id="PS50113">
    <property type="entry name" value="PAC"/>
    <property type="match status" value="1"/>
</dbReference>
<dbReference type="GO" id="GO:1902201">
    <property type="term" value="P:negative regulation of bacterial-type flagellum-dependent cell motility"/>
    <property type="evidence" value="ECO:0007669"/>
    <property type="project" value="TreeGrafter"/>
</dbReference>
<sequence length="356" mass="38955">MAKLPKTPSEKARAKTVDVADSYAVRLMQHLVVPTFVIDPKRRVVIWNKACERLTGVAASEVIGTNKHWQAFYETRRPCLADLVALDRPEQLPEFYSEYAARGHNGLGFSAENWCVMPKLGSQLYLAIDAGPIHDEAGNLIAVVETLRDLTDQKRAEMALKELATKDGLTGLSNRRSFDQMLMSEWARAQRTQKPLALLFVDVDHFKLFNDEHGHQTGDECLRAVADVVSRYARRPLDLASRYGGEEFALILPEMSSDDACVIAEEIRRAVTALRIAHGADGAGDHVTLSVGVASHVPGEADNAPNGLLGAADQALYAAKRLGRNRVVCSERVLAEFMGLGLDTTSVPGLAPRKSA</sequence>
<dbReference type="Proteomes" id="UP000288972">
    <property type="component" value="Chromosome"/>
</dbReference>
<reference evidence="6 8" key="1">
    <citation type="submission" date="2018-06" db="EMBL/GenBank/DDBJ databases">
        <title>Comparative genomics of rhizobia nodulating Arachis hypogaea in China.</title>
        <authorList>
            <person name="Li Y."/>
        </authorList>
    </citation>
    <scope>NUCLEOTIDE SEQUENCE [LARGE SCALE GENOMIC DNA]</scope>
    <source>
        <strain evidence="6 8">CCBAU 51670</strain>
    </source>
</reference>
<dbReference type="InterPro" id="IPR000014">
    <property type="entry name" value="PAS"/>
</dbReference>
<dbReference type="FunFam" id="3.30.70.270:FF:000001">
    <property type="entry name" value="Diguanylate cyclase domain protein"/>
    <property type="match status" value="1"/>
</dbReference>
<accession>A0AAE5X712</accession>
<dbReference type="InterPro" id="IPR043128">
    <property type="entry name" value="Rev_trsase/Diguanyl_cyclase"/>
</dbReference>
<dbReference type="NCBIfam" id="TIGR00229">
    <property type="entry name" value="sensory_box"/>
    <property type="match status" value="1"/>
</dbReference>
<evidence type="ECO:0000313" key="8">
    <source>
        <dbReference type="Proteomes" id="UP000288972"/>
    </source>
</evidence>
<dbReference type="EC" id="2.7.7.65" evidence="1"/>
<feature type="domain" description="GGDEF" evidence="5">
    <location>
        <begin position="194"/>
        <end position="332"/>
    </location>
</feature>
<dbReference type="Gene3D" id="3.30.70.270">
    <property type="match status" value="1"/>
</dbReference>
<dbReference type="RefSeq" id="WP_128954638.1">
    <property type="nucleotide sequence ID" value="NZ_CP030053.1"/>
</dbReference>
<dbReference type="InterPro" id="IPR013767">
    <property type="entry name" value="PAS_fold"/>
</dbReference>
<evidence type="ECO:0000259" key="4">
    <source>
        <dbReference type="PROSITE" id="PS50113"/>
    </source>
</evidence>
<dbReference type="EMBL" id="CP030053">
    <property type="protein sequence ID" value="QAU49876.1"/>
    <property type="molecule type" value="Genomic_DNA"/>
</dbReference>
<dbReference type="EMBL" id="RDQZ01000001">
    <property type="protein sequence ID" value="RXH17959.1"/>
    <property type="molecule type" value="Genomic_DNA"/>
</dbReference>
<dbReference type="NCBIfam" id="TIGR00254">
    <property type="entry name" value="GGDEF"/>
    <property type="match status" value="1"/>
</dbReference>
<dbReference type="PANTHER" id="PTHR45138:SF9">
    <property type="entry name" value="DIGUANYLATE CYCLASE DGCM-RELATED"/>
    <property type="match status" value="1"/>
</dbReference>
<feature type="domain" description="PAS" evidence="3">
    <location>
        <begin position="20"/>
        <end position="78"/>
    </location>
</feature>
<dbReference type="CDD" id="cd01949">
    <property type="entry name" value="GGDEF"/>
    <property type="match status" value="1"/>
</dbReference>
<protein>
    <recommendedName>
        <fullName evidence="1">diguanylate cyclase</fullName>
        <ecNumber evidence="1">2.7.7.65</ecNumber>
    </recommendedName>
</protein>
<evidence type="ECO:0000313" key="7">
    <source>
        <dbReference type="EMBL" id="RXH17959.1"/>
    </source>
</evidence>
<dbReference type="SUPFAM" id="SSF55785">
    <property type="entry name" value="PYP-like sensor domain (PAS domain)"/>
    <property type="match status" value="1"/>
</dbReference>
<name>A0AAE5X712_9BRAD</name>
<keyword evidence="9" id="KW-1185">Reference proteome</keyword>
<dbReference type="PROSITE" id="PS50112">
    <property type="entry name" value="PAS"/>
    <property type="match status" value="1"/>
</dbReference>
<dbReference type="AlphaFoldDB" id="A0AAE5X712"/>
<dbReference type="GO" id="GO:0052621">
    <property type="term" value="F:diguanylate cyclase activity"/>
    <property type="evidence" value="ECO:0007669"/>
    <property type="project" value="UniProtKB-EC"/>
</dbReference>
<dbReference type="Proteomes" id="UP000290401">
    <property type="component" value="Unassembled WGS sequence"/>
</dbReference>
<dbReference type="InterPro" id="IPR035965">
    <property type="entry name" value="PAS-like_dom_sf"/>
</dbReference>
<evidence type="ECO:0000256" key="2">
    <source>
        <dbReference type="ARBA" id="ARBA00034247"/>
    </source>
</evidence>
<dbReference type="InterPro" id="IPR000700">
    <property type="entry name" value="PAS-assoc_C"/>
</dbReference>
<dbReference type="InterPro" id="IPR000160">
    <property type="entry name" value="GGDEF_dom"/>
</dbReference>
<dbReference type="SUPFAM" id="SSF55073">
    <property type="entry name" value="Nucleotide cyclase"/>
    <property type="match status" value="1"/>
</dbReference>
<dbReference type="PANTHER" id="PTHR45138">
    <property type="entry name" value="REGULATORY COMPONENTS OF SENSORY TRANSDUCTION SYSTEM"/>
    <property type="match status" value="1"/>
</dbReference>
<evidence type="ECO:0000256" key="1">
    <source>
        <dbReference type="ARBA" id="ARBA00012528"/>
    </source>
</evidence>
<evidence type="ECO:0000313" key="6">
    <source>
        <dbReference type="EMBL" id="QAU49876.1"/>
    </source>
</evidence>
<dbReference type="Pfam" id="PF00990">
    <property type="entry name" value="GGDEF"/>
    <property type="match status" value="1"/>
</dbReference>
<dbReference type="Gene3D" id="3.30.450.20">
    <property type="entry name" value="PAS domain"/>
    <property type="match status" value="1"/>
</dbReference>
<dbReference type="InterPro" id="IPR050469">
    <property type="entry name" value="Diguanylate_Cyclase"/>
</dbReference>
<dbReference type="CDD" id="cd00130">
    <property type="entry name" value="PAS"/>
    <property type="match status" value="1"/>
</dbReference>
<gene>
    <name evidence="7" type="ORF">EAS56_02505</name>
    <name evidence="6" type="ORF">XH91_33945</name>
</gene>
<evidence type="ECO:0000259" key="5">
    <source>
        <dbReference type="PROSITE" id="PS50887"/>
    </source>
</evidence>
<dbReference type="GO" id="GO:0006355">
    <property type="term" value="P:regulation of DNA-templated transcription"/>
    <property type="evidence" value="ECO:0007669"/>
    <property type="project" value="InterPro"/>
</dbReference>
<feature type="domain" description="PAC" evidence="4">
    <location>
        <begin position="109"/>
        <end position="162"/>
    </location>
</feature>